<accession>A0A714XM12</accession>
<reference evidence="2" key="1">
    <citation type="journal article" date="2018" name="Genome Biol.">
        <title>SKESA: strategic k-mer extension for scrupulous assemblies.</title>
        <authorList>
            <person name="Souvorov A."/>
            <person name="Agarwala R."/>
            <person name="Lipman D.J."/>
        </authorList>
    </citation>
    <scope>NUCLEOTIDE SEQUENCE</scope>
    <source>
        <strain evidence="2">CT18</strain>
    </source>
</reference>
<dbReference type="EMBL" id="DAAOYM010000053">
    <property type="protein sequence ID" value="HAD4213879.1"/>
    <property type="molecule type" value="Genomic_DNA"/>
</dbReference>
<name>A0A714XM12_SALTI</name>
<evidence type="ECO:0000313" key="1">
    <source>
        <dbReference type="EMBL" id="HAD4213879.1"/>
    </source>
</evidence>
<reference evidence="2" key="2">
    <citation type="submission" date="2019-01" db="EMBL/GenBank/DDBJ databases">
        <authorList>
            <consortium name="NCBI Pathogen Detection Project"/>
        </authorList>
    </citation>
    <scope>NUCLEOTIDE SEQUENCE</scope>
    <source>
        <strain evidence="2">CT18</strain>
    </source>
</reference>
<proteinExistence type="predicted"/>
<protein>
    <submittedName>
        <fullName evidence="2">Uncharacterized protein</fullName>
    </submittedName>
</protein>
<comment type="caution">
    <text evidence="2">The sequence shown here is derived from an EMBL/GenBank/DDBJ whole genome shotgun (WGS) entry which is preliminary data.</text>
</comment>
<evidence type="ECO:0000313" key="2">
    <source>
        <dbReference type="EMBL" id="HAD4494481.1"/>
    </source>
</evidence>
<organism evidence="2">
    <name type="scientific">Salmonella enterica subsp. enterica serovar Typhi str. CT18</name>
    <dbReference type="NCBI Taxonomy" id="220341"/>
    <lineage>
        <taxon>Bacteria</taxon>
        <taxon>Pseudomonadati</taxon>
        <taxon>Pseudomonadota</taxon>
        <taxon>Gammaproteobacteria</taxon>
        <taxon>Enterobacterales</taxon>
        <taxon>Enterobacteriaceae</taxon>
        <taxon>Salmonella</taxon>
    </lineage>
</organism>
<gene>
    <name evidence="1" type="ORF">G1T01_24005</name>
    <name evidence="2" type="ORF">G1T70_24010</name>
</gene>
<sequence>MRPCNYGAWHYRRS</sequence>
<dbReference type="EMBL" id="DAAOZT010000053">
    <property type="protein sequence ID" value="HAD4494481.1"/>
    <property type="molecule type" value="Genomic_DNA"/>
</dbReference>